<protein>
    <recommendedName>
        <fullName evidence="4">imidazoleglycerol-phosphate dehydratase</fullName>
        <ecNumber evidence="4">4.2.1.19</ecNumber>
    </recommendedName>
</protein>
<keyword evidence="8" id="KW-0456">Lyase</keyword>
<dbReference type="GO" id="GO:0000105">
    <property type="term" value="P:L-histidine biosynthetic process"/>
    <property type="evidence" value="ECO:0007669"/>
    <property type="project" value="UniProtKB-KW"/>
</dbReference>
<evidence type="ECO:0000256" key="5">
    <source>
        <dbReference type="ARBA" id="ARBA00022605"/>
    </source>
</evidence>
<dbReference type="Pfam" id="PF00475">
    <property type="entry name" value="IGPD"/>
    <property type="match status" value="1"/>
</dbReference>
<organism evidence="10">
    <name type="scientific">Cladocopium goreaui</name>
    <dbReference type="NCBI Taxonomy" id="2562237"/>
    <lineage>
        <taxon>Eukaryota</taxon>
        <taxon>Sar</taxon>
        <taxon>Alveolata</taxon>
        <taxon>Dinophyceae</taxon>
        <taxon>Suessiales</taxon>
        <taxon>Symbiodiniaceae</taxon>
        <taxon>Cladocopium</taxon>
    </lineage>
</organism>
<dbReference type="Gene3D" id="3.30.230.40">
    <property type="entry name" value="Imidazole glycerol phosphate dehydratase, domain 1"/>
    <property type="match status" value="3"/>
</dbReference>
<dbReference type="PANTHER" id="PTHR23133">
    <property type="entry name" value="IMIDAZOLEGLYCEROL-PHOSPHATE DEHYDRATASE HIS7"/>
    <property type="match status" value="1"/>
</dbReference>
<gene>
    <name evidence="10" type="ORF">C1SCF055_LOCUS41748</name>
</gene>
<evidence type="ECO:0000256" key="9">
    <source>
        <dbReference type="SAM" id="MobiDB-lite"/>
    </source>
</evidence>
<dbReference type="InterPro" id="IPR013762">
    <property type="entry name" value="Integrase-like_cat_sf"/>
</dbReference>
<evidence type="ECO:0000313" key="10">
    <source>
        <dbReference type="EMBL" id="CAI4017073.1"/>
    </source>
</evidence>
<dbReference type="GO" id="GO:0003677">
    <property type="term" value="F:DNA binding"/>
    <property type="evidence" value="ECO:0007669"/>
    <property type="project" value="InterPro"/>
</dbReference>
<keyword evidence="5" id="KW-0028">Amino-acid biosynthesis</keyword>
<evidence type="ECO:0000256" key="4">
    <source>
        <dbReference type="ARBA" id="ARBA00012075"/>
    </source>
</evidence>
<keyword evidence="6" id="KW-0368">Histidine biosynthesis</keyword>
<dbReference type="EMBL" id="CAMXCT020006619">
    <property type="protein sequence ID" value="CAL1170448.1"/>
    <property type="molecule type" value="Genomic_DNA"/>
</dbReference>
<reference evidence="11" key="2">
    <citation type="submission" date="2024-04" db="EMBL/GenBank/DDBJ databases">
        <authorList>
            <person name="Chen Y."/>
            <person name="Shah S."/>
            <person name="Dougan E. K."/>
            <person name="Thang M."/>
            <person name="Chan C."/>
        </authorList>
    </citation>
    <scope>NUCLEOTIDE SEQUENCE [LARGE SCALE GENOMIC DNA]</scope>
</reference>
<dbReference type="InterPro" id="IPR020565">
    <property type="entry name" value="ImidazoleglycerP_deHydtase_CS"/>
</dbReference>
<comment type="pathway">
    <text evidence="2">Amino-acid biosynthesis; L-histidine biosynthesis; L-histidine from 5-phospho-alpha-D-ribose 1-diphosphate: step 6/9.</text>
</comment>
<feature type="region of interest" description="Disordered" evidence="9">
    <location>
        <begin position="757"/>
        <end position="800"/>
    </location>
</feature>
<dbReference type="PANTHER" id="PTHR23133:SF2">
    <property type="entry name" value="IMIDAZOLEGLYCEROL-PHOSPHATE DEHYDRATASE"/>
    <property type="match status" value="1"/>
</dbReference>
<dbReference type="InterPro" id="IPR038494">
    <property type="entry name" value="IGPD_sf"/>
</dbReference>
<accession>A0A9P1DY05</accession>
<keyword evidence="12" id="KW-1185">Reference proteome</keyword>
<dbReference type="SUPFAM" id="SSF56349">
    <property type="entry name" value="DNA breaking-rejoining enzymes"/>
    <property type="match status" value="1"/>
</dbReference>
<dbReference type="EMBL" id="CAMXCT010006619">
    <property type="protein sequence ID" value="CAI4017073.1"/>
    <property type="molecule type" value="Genomic_DNA"/>
</dbReference>
<dbReference type="PROSITE" id="PS00955">
    <property type="entry name" value="IGP_DEHYDRATASE_2"/>
    <property type="match status" value="1"/>
</dbReference>
<evidence type="ECO:0000313" key="11">
    <source>
        <dbReference type="EMBL" id="CAL1170448.1"/>
    </source>
</evidence>
<evidence type="ECO:0000256" key="1">
    <source>
        <dbReference type="ARBA" id="ARBA00001723"/>
    </source>
</evidence>
<evidence type="ECO:0000256" key="7">
    <source>
        <dbReference type="ARBA" id="ARBA00023172"/>
    </source>
</evidence>
<dbReference type="OrthoDB" id="419225at2759"/>
<dbReference type="GO" id="GO:0006310">
    <property type="term" value="P:DNA recombination"/>
    <property type="evidence" value="ECO:0007669"/>
    <property type="project" value="UniProtKB-KW"/>
</dbReference>
<comment type="catalytic activity">
    <reaction evidence="1">
        <text>D-erythro-1-(imidazol-4-yl)glycerol 3-phosphate = 3-(imidazol-4-yl)-2-oxopropyl phosphate + H2O</text>
        <dbReference type="Rhea" id="RHEA:11040"/>
        <dbReference type="ChEBI" id="CHEBI:15377"/>
        <dbReference type="ChEBI" id="CHEBI:57766"/>
        <dbReference type="ChEBI" id="CHEBI:58278"/>
        <dbReference type="EC" id="4.2.1.19"/>
    </reaction>
</comment>
<comment type="similarity">
    <text evidence="3">Belongs to the imidazoleglycerol-phosphate dehydratase family.</text>
</comment>
<dbReference type="SUPFAM" id="SSF54211">
    <property type="entry name" value="Ribosomal protein S5 domain 2-like"/>
    <property type="match status" value="2"/>
</dbReference>
<keyword evidence="7" id="KW-0233">DNA recombination</keyword>
<dbReference type="GO" id="GO:0004424">
    <property type="term" value="F:imidazoleglycerol-phosphate dehydratase activity"/>
    <property type="evidence" value="ECO:0007669"/>
    <property type="project" value="UniProtKB-EC"/>
</dbReference>
<dbReference type="GO" id="GO:0015074">
    <property type="term" value="P:DNA integration"/>
    <property type="evidence" value="ECO:0007669"/>
    <property type="project" value="InterPro"/>
</dbReference>
<dbReference type="Gene3D" id="1.10.443.10">
    <property type="entry name" value="Intergrase catalytic core"/>
    <property type="match status" value="1"/>
</dbReference>
<comment type="caution">
    <text evidence="10">The sequence shown here is derived from an EMBL/GenBank/DDBJ whole genome shotgun (WGS) entry which is preliminary data.</text>
</comment>
<evidence type="ECO:0000313" key="12">
    <source>
        <dbReference type="Proteomes" id="UP001152797"/>
    </source>
</evidence>
<dbReference type="InterPro" id="IPR000807">
    <property type="entry name" value="ImidazoleglycerolP_deHydtase"/>
</dbReference>
<sequence length="1737" mass="192560">MQLRLPAEALQLGLCPCRILRFFPEVAVFQAFITRGAIHRAAFDCLRCSVSSYACSSPMRNRDDFSLDSLRSGFLAGRVERAPMVAAKSIQSKRLAFSGAPRFCPQPYLDERTAEIYDAPLKLAADPASHLGPVPKVRVFADAQNKVSLYKKLASTGRLKPVPSSCKRGPYVSGMFCVCKDLERDRLILDSRPPNILECKGSVWTNAMASASSLVDLCLQEDQVLVASGEDLKDFFYQFQTTPERAMRNILSDPLSLEEAVEVFGPAFEWHEDPVWVGLSTLAMGDSNSCEFAQCSHLSLCRRKKVFEDDELLSLRGRVPRGLLSVGIIIDDLVVLEKVLRSQFDAYKDGKMPLRSEERLKRALCAYSEAGLEVNHKKEFKAELCSRFWGVELDGNAGLLRPSSLRLWPVVLITLRVASLGLCSVSLLEALAGSWISMFSLRRRLMCTMELVFEALAISDQKAVIRLSPAMIDELWTMALLGPLACINLRAQPTDFLVATDSSLSWTAGVSARLPKTICAEVMRRSLKRGVWSKLLPPHKAWLREHALLSEGEEMPGEGYSSHPLWNLLASCLQYEFNWRRPILQRRHINVTELDANLNAEKRSAANLKHKRILFALDSQVALGALVKGRASSSALNDQLRRSLAHMLGADLYGYYIYFPSPLNRADAPTRDADVPGPDVELPNWWDSAAAGDFTLFDEWISAMEAGVVEPEFDLEQLDARAQPDFASARMKHDEAFGQAKRLHRSVGSLRASLKPDLVSKARQSDEPAGQGRRFDRGENSPPASLEPELPPESRRADDESGGLCAEALQILRSFNTNQFFAKTKPFILREAGALDLYSGRFGVARQLVQCGAPWVLTFEIERSSSEDLLDPYVHSRILRLLELKAVKILGAAIVCRSFTTAITPPIRSKRNLRGIPGLAPAMKAKVTEGNSQADNLDEVLRSAEANGCGFWFENPDLSWLFKQRKYAARYGSPSSSSLFRFCMCRFGTPWKKPTRVGTNIPGLAGLRLWCKCKRNHLVLRGRSAKHKKNWTLVAQPYPLGLCKLIALACCVHARWTACKKLDIGACCRSSSQRIGEASNPGPRYSAARRGLNLHGVHLRTPATEALEARQLHVFIEWCKIKLPSVDLSVVFDVAPSFLADVLCIYGVEQFNFGGALSNFRHLVLAVQRWKPMFRIQSGKCWEIVGKWEICEPVSHRPPIPEVVVKSIVCFAWQLRWYRFCGVTLLAFYGAGRIGEVLKCRRSDLLFPQDALDETSCAVFLQLKQFKSLGRQPSRVQHMKVDHKQACNLLSKIFLLQPGDTVLYPASAGVYRRRWDFLLKTLDIPATSKLTPGSLRGGAAVHAYKSGKSVNDIMWSLRLRSQQTLESYLQEVAAIGALRDLPADVRRRLYAFGAIFDHLFPGLSTRPPLPMDGRDKALVKMWWSGFGSGQAERCAGKVKILAKVADATGSAAQPNEAIACGIGYLDHMLDQLNSHGQLRVSVQAWLGGEKVSPHSNDAYTTSCDHEVASSVGSALGAAVKEMLQSRSSEGSFRFLVPLDEALPSEVSLAPFGKFPPAGRTRIGSFRSLAPENEGTCLTEVVLQNFAKALNVVSYDHLLVVKTQVKKLRGDNAHHIVEATFKSLARCLRCALDAFLQLDLRHALPAVPRETCKQRGTKETNIDISLNLDAPPESLGSISTGLSTLDALLRKISTFRIHAKCSGDVWIDEHHSTEDVMITAPRHVGLLGCLLFCVGHLG</sequence>
<evidence type="ECO:0000256" key="2">
    <source>
        <dbReference type="ARBA" id="ARBA00005047"/>
    </source>
</evidence>
<dbReference type="InterPro" id="IPR011010">
    <property type="entry name" value="DNA_brk_join_enz"/>
</dbReference>
<evidence type="ECO:0000256" key="3">
    <source>
        <dbReference type="ARBA" id="ARBA00007481"/>
    </source>
</evidence>
<dbReference type="EMBL" id="CAMXCT030006619">
    <property type="protein sequence ID" value="CAL4804385.1"/>
    <property type="molecule type" value="Genomic_DNA"/>
</dbReference>
<reference evidence="10" key="1">
    <citation type="submission" date="2022-10" db="EMBL/GenBank/DDBJ databases">
        <authorList>
            <person name="Chen Y."/>
            <person name="Dougan E. K."/>
            <person name="Chan C."/>
            <person name="Rhodes N."/>
            <person name="Thang M."/>
        </authorList>
    </citation>
    <scope>NUCLEOTIDE SEQUENCE</scope>
</reference>
<dbReference type="Proteomes" id="UP001152797">
    <property type="component" value="Unassembled WGS sequence"/>
</dbReference>
<dbReference type="InterPro" id="IPR020568">
    <property type="entry name" value="Ribosomal_Su5_D2-typ_SF"/>
</dbReference>
<name>A0A9P1DY05_9DINO</name>
<evidence type="ECO:0000256" key="6">
    <source>
        <dbReference type="ARBA" id="ARBA00023102"/>
    </source>
</evidence>
<proteinExistence type="inferred from homology"/>
<evidence type="ECO:0000256" key="8">
    <source>
        <dbReference type="ARBA" id="ARBA00023239"/>
    </source>
</evidence>
<dbReference type="EC" id="4.2.1.19" evidence="4"/>